<reference evidence="2 3" key="1">
    <citation type="submission" date="2022-05" db="EMBL/GenBank/DDBJ databases">
        <authorList>
            <person name="Park J.-S."/>
        </authorList>
    </citation>
    <scope>NUCLEOTIDE SEQUENCE [LARGE SCALE GENOMIC DNA]</scope>
    <source>
        <strain evidence="2 3">2012CJ34-2</strain>
    </source>
</reference>
<dbReference type="RefSeq" id="WP_249702036.1">
    <property type="nucleotide sequence ID" value="NZ_JAMFLX010000137.1"/>
</dbReference>
<evidence type="ECO:0000313" key="2">
    <source>
        <dbReference type="EMBL" id="MCL6272331.1"/>
    </source>
</evidence>
<keyword evidence="1" id="KW-0472">Membrane</keyword>
<evidence type="ECO:0000313" key="3">
    <source>
        <dbReference type="Proteomes" id="UP001203338"/>
    </source>
</evidence>
<keyword evidence="3" id="KW-1185">Reference proteome</keyword>
<feature type="transmembrane region" description="Helical" evidence="1">
    <location>
        <begin position="41"/>
        <end position="63"/>
    </location>
</feature>
<feature type="transmembrane region" description="Helical" evidence="1">
    <location>
        <begin position="12"/>
        <end position="35"/>
    </location>
</feature>
<dbReference type="Proteomes" id="UP001203338">
    <property type="component" value="Unassembled WGS sequence"/>
</dbReference>
<name>A0ABT0PM47_9GAMM</name>
<evidence type="ECO:0000256" key="1">
    <source>
        <dbReference type="SAM" id="Phobius"/>
    </source>
</evidence>
<keyword evidence="1" id="KW-0812">Transmembrane</keyword>
<comment type="caution">
    <text evidence="2">The sequence shown here is derived from an EMBL/GenBank/DDBJ whole genome shotgun (WGS) entry which is preliminary data.</text>
</comment>
<sequence length="149" mass="16746">MEKVKQFKSTLSAIDTIFVALILLVGAAGLFLLTVNIFTGFAVLLTAVIFWIVKVLGFGIAYCTIQIAENTYLQCDDIKESNSTVIAEEKPNNVEPSYDDTHHDIDINYEYAINNKPKSYPYSNHEWKNLCKNNLHRAANIIKESNQSG</sequence>
<dbReference type="EMBL" id="JAMFLX010000137">
    <property type="protein sequence ID" value="MCL6272331.1"/>
    <property type="molecule type" value="Genomic_DNA"/>
</dbReference>
<keyword evidence="1" id="KW-1133">Transmembrane helix</keyword>
<gene>
    <name evidence="2" type="ORF">M3P05_20655</name>
</gene>
<organism evidence="2 3">
    <name type="scientific">Parendozoicomonas callyspongiae</name>
    <dbReference type="NCBI Taxonomy" id="2942213"/>
    <lineage>
        <taxon>Bacteria</taxon>
        <taxon>Pseudomonadati</taxon>
        <taxon>Pseudomonadota</taxon>
        <taxon>Gammaproteobacteria</taxon>
        <taxon>Oceanospirillales</taxon>
        <taxon>Endozoicomonadaceae</taxon>
        <taxon>Parendozoicomonas</taxon>
    </lineage>
</organism>
<protein>
    <submittedName>
        <fullName evidence="2">Uncharacterized protein</fullName>
    </submittedName>
</protein>
<accession>A0ABT0PM47</accession>
<proteinExistence type="predicted"/>